<evidence type="ECO:0000313" key="2">
    <source>
        <dbReference type="Proteomes" id="UP000317243"/>
    </source>
</evidence>
<evidence type="ECO:0000313" key="1">
    <source>
        <dbReference type="EMBL" id="TWT58949.1"/>
    </source>
</evidence>
<sequence length="76" mass="8807">MSEHEVAVDVLLPCEVSPTDRFWSVAVRYWDVHGNQISITVDRKNERLVHKNGRYFWVERVRVEQGAPERASVKGA</sequence>
<dbReference type="AlphaFoldDB" id="A0A5C5X8A8"/>
<reference evidence="1 2" key="1">
    <citation type="submission" date="2019-02" db="EMBL/GenBank/DDBJ databases">
        <title>Deep-cultivation of Planctomycetes and their phenomic and genomic characterization uncovers novel biology.</title>
        <authorList>
            <person name="Wiegand S."/>
            <person name="Jogler M."/>
            <person name="Boedeker C."/>
            <person name="Pinto D."/>
            <person name="Vollmers J."/>
            <person name="Rivas-Marin E."/>
            <person name="Kohn T."/>
            <person name="Peeters S.H."/>
            <person name="Heuer A."/>
            <person name="Rast P."/>
            <person name="Oberbeckmann S."/>
            <person name="Bunk B."/>
            <person name="Jeske O."/>
            <person name="Meyerdierks A."/>
            <person name="Storesund J.E."/>
            <person name="Kallscheuer N."/>
            <person name="Luecker S."/>
            <person name="Lage O.M."/>
            <person name="Pohl T."/>
            <person name="Merkel B.J."/>
            <person name="Hornburger P."/>
            <person name="Mueller R.-W."/>
            <person name="Bruemmer F."/>
            <person name="Labrenz M."/>
            <person name="Spormann A.M."/>
            <person name="Op Den Camp H."/>
            <person name="Overmann J."/>
            <person name="Amann R."/>
            <person name="Jetten M.S.M."/>
            <person name="Mascher T."/>
            <person name="Medema M.H."/>
            <person name="Devos D.P."/>
            <person name="Kaster A.-K."/>
            <person name="Ovreas L."/>
            <person name="Rohde M."/>
            <person name="Galperin M.Y."/>
            <person name="Jogler C."/>
        </authorList>
    </citation>
    <scope>NUCLEOTIDE SEQUENCE [LARGE SCALE GENOMIC DNA]</scope>
    <source>
        <strain evidence="1 2">KOR42</strain>
    </source>
</reference>
<comment type="caution">
    <text evidence="1">The sequence shown here is derived from an EMBL/GenBank/DDBJ whole genome shotgun (WGS) entry which is preliminary data.</text>
</comment>
<protein>
    <submittedName>
        <fullName evidence="1">Uncharacterized protein</fullName>
    </submittedName>
</protein>
<accession>A0A5C5X8A8</accession>
<name>A0A5C5X8A8_9PLAN</name>
<dbReference type="RefSeq" id="WP_146509688.1">
    <property type="nucleotide sequence ID" value="NZ_SIHI01000001.1"/>
</dbReference>
<dbReference type="EMBL" id="SIHI01000001">
    <property type="protein sequence ID" value="TWT58949.1"/>
    <property type="molecule type" value="Genomic_DNA"/>
</dbReference>
<keyword evidence="2" id="KW-1185">Reference proteome</keyword>
<proteinExistence type="predicted"/>
<dbReference type="Proteomes" id="UP000317243">
    <property type="component" value="Unassembled WGS sequence"/>
</dbReference>
<gene>
    <name evidence="1" type="ORF">KOR42_23360</name>
</gene>
<organism evidence="1 2">
    <name type="scientific">Thalassoglobus neptunius</name>
    <dbReference type="NCBI Taxonomy" id="1938619"/>
    <lineage>
        <taxon>Bacteria</taxon>
        <taxon>Pseudomonadati</taxon>
        <taxon>Planctomycetota</taxon>
        <taxon>Planctomycetia</taxon>
        <taxon>Planctomycetales</taxon>
        <taxon>Planctomycetaceae</taxon>
        <taxon>Thalassoglobus</taxon>
    </lineage>
</organism>